<dbReference type="FunFam" id="3.40.50.300:FF:000031">
    <property type="entry name" value="Eukaryotic initiation factor 4A-III"/>
    <property type="match status" value="1"/>
</dbReference>
<keyword evidence="4 12" id="KW-0378">Hydrolase</keyword>
<evidence type="ECO:0000256" key="1">
    <source>
        <dbReference type="ARBA" id="ARBA00004604"/>
    </source>
</evidence>
<dbReference type="GO" id="GO:0016787">
    <property type="term" value="F:hydrolase activity"/>
    <property type="evidence" value="ECO:0007669"/>
    <property type="project" value="UniProtKB-KW"/>
</dbReference>
<dbReference type="STRING" id="599839.J4IC01"/>
<dbReference type="AlphaFoldDB" id="J4IC01"/>
<dbReference type="GO" id="GO:0005524">
    <property type="term" value="F:ATP binding"/>
    <property type="evidence" value="ECO:0007669"/>
    <property type="project" value="UniProtKB-KW"/>
</dbReference>
<evidence type="ECO:0000256" key="5">
    <source>
        <dbReference type="ARBA" id="ARBA00022806"/>
    </source>
</evidence>
<dbReference type="GO" id="GO:0003723">
    <property type="term" value="F:RNA binding"/>
    <property type="evidence" value="ECO:0007669"/>
    <property type="project" value="UniProtKB-KW"/>
</dbReference>
<dbReference type="SMART" id="SM00490">
    <property type="entry name" value="HELICc"/>
    <property type="match status" value="1"/>
</dbReference>
<dbReference type="InterPro" id="IPR014001">
    <property type="entry name" value="Helicase_ATP-bd"/>
</dbReference>
<evidence type="ECO:0000313" key="16">
    <source>
        <dbReference type="EMBL" id="CCM05551.1"/>
    </source>
</evidence>
<keyword evidence="6 12" id="KW-0067">ATP-binding</keyword>
<dbReference type="HOGENOM" id="CLU_003041_1_0_1"/>
<name>J4IC01_9APHY</name>
<dbReference type="EC" id="3.6.4.13" evidence="2"/>
<dbReference type="Pfam" id="PF00271">
    <property type="entry name" value="Helicase_C"/>
    <property type="match status" value="1"/>
</dbReference>
<evidence type="ECO:0000256" key="11">
    <source>
        <dbReference type="PROSITE-ProRule" id="PRU00552"/>
    </source>
</evidence>
<keyword evidence="8" id="KW-0539">Nucleus</keyword>
<comment type="similarity">
    <text evidence="9">Belongs to the DEAD box helicase family. DDX48/FAL1 subfamily.</text>
</comment>
<dbReference type="InterPro" id="IPR000629">
    <property type="entry name" value="RNA-helicase_DEAD-box_CS"/>
</dbReference>
<dbReference type="InterPro" id="IPR011545">
    <property type="entry name" value="DEAD/DEAH_box_helicase_dom"/>
</dbReference>
<evidence type="ECO:0000259" key="15">
    <source>
        <dbReference type="PROSITE" id="PS51195"/>
    </source>
</evidence>
<dbReference type="CDD" id="cd18787">
    <property type="entry name" value="SF2_C_DEAD"/>
    <property type="match status" value="1"/>
</dbReference>
<keyword evidence="17" id="KW-1185">Reference proteome</keyword>
<feature type="domain" description="Helicase C-terminal" evidence="14">
    <location>
        <begin position="235"/>
        <end position="396"/>
    </location>
</feature>
<dbReference type="Pfam" id="PF00270">
    <property type="entry name" value="DEAD"/>
    <property type="match status" value="1"/>
</dbReference>
<dbReference type="FunFam" id="3.40.50.300:FF:000498">
    <property type="entry name" value="Eukaryotic initiation factor 4A-III"/>
    <property type="match status" value="1"/>
</dbReference>
<sequence>MSGINAGDEKLIFESSETVSVVSTFDDLGLKEDLLRGIYAYNFEKPSAIQQRAILPIIQGRDVIAQAQSGTGKTATFSISILQSIDVTVRETQALVLSPTRELATQIQSVVLALGDYMNVQCHACIGGTSIGEDIRKLEYGQHVVSGTPGRVFDMIRRRSLRTRNIKMLVLDEADELLNKGFKDQIYDVYRYLPPATQVVLLSATLPYDVLEMTTKFMTDPIRILVKRDELTLEGIKQFFVAVEKEDWKFDTLCDLYDTLTITQAVIFCNTRRKVDWLTEKMRAANFTVSSMHGEMVQKERDAIMAEFRSGTSRVLITTDVWARGIDVQQVSLVINYDLPANRENYIHRIGRSGRFGRKGVAINFVTVDDVRILRDIEQFYSTQIDEMPVNAAELI</sequence>
<evidence type="ECO:0000256" key="6">
    <source>
        <dbReference type="ARBA" id="ARBA00022840"/>
    </source>
</evidence>
<dbReference type="GO" id="GO:0003724">
    <property type="term" value="F:RNA helicase activity"/>
    <property type="evidence" value="ECO:0007669"/>
    <property type="project" value="UniProtKB-EC"/>
</dbReference>
<dbReference type="GeneID" id="24100462"/>
<evidence type="ECO:0000259" key="14">
    <source>
        <dbReference type="PROSITE" id="PS51194"/>
    </source>
</evidence>
<comment type="catalytic activity">
    <reaction evidence="10">
        <text>ATP + H2O = ADP + phosphate + H(+)</text>
        <dbReference type="Rhea" id="RHEA:13065"/>
        <dbReference type="ChEBI" id="CHEBI:15377"/>
        <dbReference type="ChEBI" id="CHEBI:15378"/>
        <dbReference type="ChEBI" id="CHEBI:30616"/>
        <dbReference type="ChEBI" id="CHEBI:43474"/>
        <dbReference type="ChEBI" id="CHEBI:456216"/>
        <dbReference type="EC" id="3.6.4.13"/>
    </reaction>
</comment>
<evidence type="ECO:0000256" key="4">
    <source>
        <dbReference type="ARBA" id="ARBA00022801"/>
    </source>
</evidence>
<dbReference type="PROSITE" id="PS00039">
    <property type="entry name" value="DEAD_ATP_HELICASE"/>
    <property type="match status" value="1"/>
</dbReference>
<dbReference type="EMBL" id="HE797195">
    <property type="protein sequence ID" value="CCM05551.1"/>
    <property type="molecule type" value="Genomic_DNA"/>
</dbReference>
<evidence type="ECO:0000256" key="3">
    <source>
        <dbReference type="ARBA" id="ARBA00022741"/>
    </source>
</evidence>
<dbReference type="PROSITE" id="PS51192">
    <property type="entry name" value="HELICASE_ATP_BIND_1"/>
    <property type="match status" value="1"/>
</dbReference>
<protein>
    <recommendedName>
        <fullName evidence="2">RNA helicase</fullName>
        <ecNumber evidence="2">3.6.4.13</ecNumber>
    </recommendedName>
</protein>
<keyword evidence="3 12" id="KW-0547">Nucleotide-binding</keyword>
<dbReference type="SMART" id="SM00487">
    <property type="entry name" value="DEXDc"/>
    <property type="match status" value="1"/>
</dbReference>
<evidence type="ECO:0000256" key="8">
    <source>
        <dbReference type="ARBA" id="ARBA00023242"/>
    </source>
</evidence>
<reference evidence="16 17" key="1">
    <citation type="journal article" date="2012" name="Appl. Environ. Microbiol.">
        <title>Short-read sequencing for genomic analysis of the brown rot fungus Fibroporia radiculosa.</title>
        <authorList>
            <person name="Tang J.D."/>
            <person name="Perkins A.D."/>
            <person name="Sonstegard T.S."/>
            <person name="Schroeder S.G."/>
            <person name="Burgess S.C."/>
            <person name="Diehl S.V."/>
        </authorList>
    </citation>
    <scope>NUCLEOTIDE SEQUENCE [LARGE SCALE GENOMIC DNA]</scope>
    <source>
        <strain evidence="16 17">TFFH 294</strain>
    </source>
</reference>
<keyword evidence="5 12" id="KW-0347">Helicase</keyword>
<dbReference type="SUPFAM" id="SSF52540">
    <property type="entry name" value="P-loop containing nucleoside triphosphate hydrolases"/>
    <property type="match status" value="2"/>
</dbReference>
<dbReference type="GO" id="GO:0005730">
    <property type="term" value="C:nucleolus"/>
    <property type="evidence" value="ECO:0007669"/>
    <property type="project" value="UniProtKB-SubCell"/>
</dbReference>
<dbReference type="Proteomes" id="UP000006352">
    <property type="component" value="Unassembled WGS sequence"/>
</dbReference>
<evidence type="ECO:0000256" key="10">
    <source>
        <dbReference type="ARBA" id="ARBA00047984"/>
    </source>
</evidence>
<dbReference type="RefSeq" id="XP_012184834.1">
    <property type="nucleotide sequence ID" value="XM_012329444.1"/>
</dbReference>
<evidence type="ECO:0000313" key="17">
    <source>
        <dbReference type="Proteomes" id="UP000006352"/>
    </source>
</evidence>
<comment type="subcellular location">
    <subcellularLocation>
        <location evidence="1">Nucleus</location>
        <location evidence="1">Nucleolus</location>
    </subcellularLocation>
</comment>
<evidence type="ECO:0000259" key="13">
    <source>
        <dbReference type="PROSITE" id="PS51192"/>
    </source>
</evidence>
<dbReference type="PROSITE" id="PS51194">
    <property type="entry name" value="HELICASE_CTER"/>
    <property type="match status" value="1"/>
</dbReference>
<gene>
    <name evidence="16" type="ORF">FIBRA_07778</name>
</gene>
<dbReference type="InterPro" id="IPR027417">
    <property type="entry name" value="P-loop_NTPase"/>
</dbReference>
<evidence type="ECO:0000256" key="7">
    <source>
        <dbReference type="ARBA" id="ARBA00022884"/>
    </source>
</evidence>
<dbReference type="PANTHER" id="PTHR47958">
    <property type="entry name" value="ATP-DEPENDENT RNA HELICASE DBP3"/>
    <property type="match status" value="1"/>
</dbReference>
<organism evidence="16 17">
    <name type="scientific">Fibroporia radiculosa</name>
    <dbReference type="NCBI Taxonomy" id="599839"/>
    <lineage>
        <taxon>Eukaryota</taxon>
        <taxon>Fungi</taxon>
        <taxon>Dikarya</taxon>
        <taxon>Basidiomycota</taxon>
        <taxon>Agaricomycotina</taxon>
        <taxon>Agaricomycetes</taxon>
        <taxon>Polyporales</taxon>
        <taxon>Fibroporiaceae</taxon>
        <taxon>Fibroporia</taxon>
    </lineage>
</organism>
<dbReference type="InParanoid" id="J4IC01"/>
<evidence type="ECO:0000256" key="12">
    <source>
        <dbReference type="RuleBase" id="RU000492"/>
    </source>
</evidence>
<feature type="short sequence motif" description="Q motif" evidence="11">
    <location>
        <begin position="23"/>
        <end position="51"/>
    </location>
</feature>
<accession>J4IC01</accession>
<dbReference type="FunCoup" id="J4IC01">
    <property type="interactions" value="402"/>
</dbReference>
<dbReference type="PROSITE" id="PS51195">
    <property type="entry name" value="Q_MOTIF"/>
    <property type="match status" value="1"/>
</dbReference>
<evidence type="ECO:0000256" key="2">
    <source>
        <dbReference type="ARBA" id="ARBA00012552"/>
    </source>
</evidence>
<feature type="domain" description="DEAD-box RNA helicase Q" evidence="15">
    <location>
        <begin position="23"/>
        <end position="51"/>
    </location>
</feature>
<dbReference type="InterPro" id="IPR001650">
    <property type="entry name" value="Helicase_C-like"/>
</dbReference>
<keyword evidence="7" id="KW-0694">RNA-binding</keyword>
<dbReference type="CDD" id="cd18045">
    <property type="entry name" value="DEADc_EIF4AIII_DDX48"/>
    <property type="match status" value="1"/>
</dbReference>
<feature type="domain" description="Helicase ATP-binding" evidence="13">
    <location>
        <begin position="54"/>
        <end position="224"/>
    </location>
</feature>
<evidence type="ECO:0000256" key="9">
    <source>
        <dbReference type="ARBA" id="ARBA00037945"/>
    </source>
</evidence>
<proteinExistence type="inferred from homology"/>
<dbReference type="InterPro" id="IPR014014">
    <property type="entry name" value="RNA_helicase_DEAD_Q_motif"/>
</dbReference>
<dbReference type="Gene3D" id="3.40.50.300">
    <property type="entry name" value="P-loop containing nucleotide triphosphate hydrolases"/>
    <property type="match status" value="2"/>
</dbReference>
<dbReference type="OrthoDB" id="10265785at2759"/>